<dbReference type="CDD" id="cd06207">
    <property type="entry name" value="CyPoR_like"/>
    <property type="match status" value="1"/>
</dbReference>
<dbReference type="GO" id="GO:0004783">
    <property type="term" value="F:sulfite reductase (NADPH) activity"/>
    <property type="evidence" value="ECO:0007669"/>
    <property type="project" value="UniProtKB-EC"/>
</dbReference>
<dbReference type="InterPro" id="IPR002869">
    <property type="entry name" value="Pyrv_flavodox_OxRed_cen"/>
</dbReference>
<dbReference type="GO" id="GO:0005829">
    <property type="term" value="C:cytosol"/>
    <property type="evidence" value="ECO:0007669"/>
    <property type="project" value="TreeGrafter"/>
</dbReference>
<dbReference type="Gene3D" id="3.40.50.80">
    <property type="entry name" value="Nucleotide-binding domain of ferredoxin-NADP reductase (FNR) module"/>
    <property type="match status" value="1"/>
</dbReference>
<gene>
    <name evidence="16" type="ORF">B0H17DRAFT_1195969</name>
</gene>
<comment type="cofactor">
    <cofactor evidence="1">
        <name>FMN</name>
        <dbReference type="ChEBI" id="CHEBI:58210"/>
    </cofactor>
</comment>
<dbReference type="Gene3D" id="1.20.990.10">
    <property type="entry name" value="NADPH-cytochrome p450 Reductase, Chain A, domain 3"/>
    <property type="match status" value="1"/>
</dbReference>
<dbReference type="InterPro" id="IPR023173">
    <property type="entry name" value="NADPH_Cyt_P450_Rdtase_alpha"/>
</dbReference>
<evidence type="ECO:0000256" key="13">
    <source>
        <dbReference type="ARBA" id="ARBA00059320"/>
    </source>
</evidence>
<keyword evidence="8" id="KW-0274">FAD</keyword>
<evidence type="ECO:0000256" key="9">
    <source>
        <dbReference type="ARBA" id="ARBA00022857"/>
    </source>
</evidence>
<evidence type="ECO:0000256" key="6">
    <source>
        <dbReference type="ARBA" id="ARBA00022630"/>
    </source>
</evidence>
<evidence type="ECO:0000256" key="7">
    <source>
        <dbReference type="ARBA" id="ARBA00022643"/>
    </source>
</evidence>
<feature type="region of interest" description="Disordered" evidence="14">
    <location>
        <begin position="1"/>
        <end position="21"/>
    </location>
</feature>
<dbReference type="SUPFAM" id="SSF52922">
    <property type="entry name" value="TK C-terminal domain-like"/>
    <property type="match status" value="1"/>
</dbReference>
<dbReference type="InterPro" id="IPR017927">
    <property type="entry name" value="FAD-bd_FR_type"/>
</dbReference>
<organism evidence="16 17">
    <name type="scientific">Mycena rosella</name>
    <name type="common">Pink bonnet</name>
    <name type="synonym">Agaricus rosellus</name>
    <dbReference type="NCBI Taxonomy" id="1033263"/>
    <lineage>
        <taxon>Eukaryota</taxon>
        <taxon>Fungi</taxon>
        <taxon>Dikarya</taxon>
        <taxon>Basidiomycota</taxon>
        <taxon>Agaricomycotina</taxon>
        <taxon>Agaricomycetes</taxon>
        <taxon>Agaricomycetidae</taxon>
        <taxon>Agaricales</taxon>
        <taxon>Marasmiineae</taxon>
        <taxon>Mycenaceae</taxon>
        <taxon>Mycena</taxon>
    </lineage>
</organism>
<comment type="cofactor">
    <cofactor evidence="2">
        <name>FAD</name>
        <dbReference type="ChEBI" id="CHEBI:57692"/>
    </cofactor>
</comment>
<dbReference type="FunFam" id="1.20.990.10:FF:000010">
    <property type="entry name" value="Sulfite reductase [NADPH] flavoprotein component"/>
    <property type="match status" value="1"/>
</dbReference>
<evidence type="ECO:0000256" key="4">
    <source>
        <dbReference type="ARBA" id="ARBA00012604"/>
    </source>
</evidence>
<dbReference type="GO" id="GO:0010181">
    <property type="term" value="F:FMN binding"/>
    <property type="evidence" value="ECO:0007669"/>
    <property type="project" value="TreeGrafter"/>
</dbReference>
<accession>A0AAD7GQG6</accession>
<proteinExistence type="predicted"/>
<keyword evidence="11" id="KW-0560">Oxidoreductase</keyword>
<comment type="caution">
    <text evidence="16">The sequence shown here is derived from an EMBL/GenBank/DDBJ whole genome shotgun (WGS) entry which is preliminary data.</text>
</comment>
<keyword evidence="10" id="KW-0249">Electron transport</keyword>
<evidence type="ECO:0000256" key="12">
    <source>
        <dbReference type="ARBA" id="ARBA00052219"/>
    </source>
</evidence>
<evidence type="ECO:0000259" key="15">
    <source>
        <dbReference type="PROSITE" id="PS51384"/>
    </source>
</evidence>
<keyword evidence="17" id="KW-1185">Reference proteome</keyword>
<protein>
    <recommendedName>
        <fullName evidence="4">assimilatory sulfite reductase (NADPH)</fullName>
        <ecNumber evidence="4">1.8.1.2</ecNumber>
    </recommendedName>
</protein>
<feature type="domain" description="FAD-binding FR-type" evidence="15">
    <location>
        <begin position="669"/>
        <end position="900"/>
    </location>
</feature>
<dbReference type="SUPFAM" id="SSF52343">
    <property type="entry name" value="Ferredoxin reductase-like, C-terminal NADP-linked domain"/>
    <property type="match status" value="1"/>
</dbReference>
<comment type="function">
    <text evidence="13">This enzyme catalyzes the 6-electron reduction of sulfite to sulfide. This is one of several activities required for the biosynthesis of L-cysteine from sulfate.</text>
</comment>
<evidence type="ECO:0000313" key="16">
    <source>
        <dbReference type="EMBL" id="KAJ7699946.1"/>
    </source>
</evidence>
<keyword evidence="5" id="KW-0813">Transport</keyword>
<dbReference type="InterPro" id="IPR001709">
    <property type="entry name" value="Flavoprot_Pyr_Nucl_cyt_Rdtase"/>
</dbReference>
<sequence>MSSTSSSGASTPLSSSSTLLSSSLPTLKPLHDIYANPRVSASTAVEFIASRADTSSTVYVYDLAEQVGFGTLTKEWAKSKNTASVVDLQTRAGAGLSLIGRLSEGTSRDAGKGAVITAYTTPAGLSMMAPALSYLPPASASSRLVIQVPTVTSVGETFSLSPSLASLVSVVPTLYQDLVLFLSATPQETLDFAHISYRLPTRHVVHLFDHCSVAREIGTSLVPPSSSVSTGSVADVFAQAGYSFFTYAGDSSAHTAIVLLNGPVALVAKALASHIPGLGVVVVNVLRPWDEKALRDVLPQSVRTVHVLDDVPNATTQGTLYVDVFGTLLEAQRPLAVHAHRILPAQTQSHLSRHGSLFEFLGTLVPSAPASPVDSPAVKKLIVFGTPQSTLASAPHFIADTFLSSEALSTRFLVDHDVFSRKGGITASRLLLGSKSGLADRVPIPFAIPLDHASAGEADFLAILDHGLLSSHSLVKYAKPGSVVLLASSWSAAEVSSNLPSDVSDLLLARNIRIFVVDPTAVASKLVGTASPIHDAVQNLVVHLAFLRLYLGRAAQEPLILKIARGLFDEVIHGVELSEINTHVWSALVEAIVAAPPPTDGEAHPLKEFEFNAIAVQTDEGDVVNGARLGSWHDAAKHLLFPSAFNAFPSFDETDTFAENPALRPEVPDRTFLVTCTVNRRLTAKEYDRNVFHLEFDTNGTGLTYSIGEALGVHGWNDEQDVLDFCRWYGVDPNRLVTIPVPSDEDIMHTRTVFQALQQQIDLFGRPPKSFFTDLAAYATTSVDKHALLFIGAPEGAATFKKLSEKDTVTFADVLQMYGSARPGIEMLCEMVGDIKPRHYSIASAQSVVGNRVDLLVVTVEWATPSGSPRYGQCTRYLAGLRVGQKVTVSIKPSVMKLPPDNRQPLIMAGLGTGAAPFRAFLQHRAMLMERGEEVGPVYYYFGSRYQAQEYLYGEEIEAFIMDSVITRAGLAFSRDGPDKVYIQHKMLEDSEALAQMLQDDKGVFYLCGPTWPVPDVYEALVGALVKYRGRQPS</sequence>
<keyword evidence="9" id="KW-0521">NADP</keyword>
<dbReference type="PROSITE" id="PS51384">
    <property type="entry name" value="FAD_FR"/>
    <property type="match status" value="1"/>
</dbReference>
<dbReference type="SUPFAM" id="SSF63380">
    <property type="entry name" value="Riboflavin synthase domain-like"/>
    <property type="match status" value="1"/>
</dbReference>
<evidence type="ECO:0000256" key="1">
    <source>
        <dbReference type="ARBA" id="ARBA00001917"/>
    </source>
</evidence>
<comment type="catalytic activity">
    <reaction evidence="12">
        <text>hydrogen sulfide + 3 NADP(+) + 3 H2O = sulfite + 3 NADPH + 4 H(+)</text>
        <dbReference type="Rhea" id="RHEA:13801"/>
        <dbReference type="ChEBI" id="CHEBI:15377"/>
        <dbReference type="ChEBI" id="CHEBI:15378"/>
        <dbReference type="ChEBI" id="CHEBI:17359"/>
        <dbReference type="ChEBI" id="CHEBI:29919"/>
        <dbReference type="ChEBI" id="CHEBI:57783"/>
        <dbReference type="ChEBI" id="CHEBI:58349"/>
        <dbReference type="EC" id="1.8.1.2"/>
    </reaction>
</comment>
<dbReference type="InterPro" id="IPR039261">
    <property type="entry name" value="FNR_nucleotide-bd"/>
</dbReference>
<evidence type="ECO:0000256" key="2">
    <source>
        <dbReference type="ARBA" id="ARBA00001974"/>
    </source>
</evidence>
<evidence type="ECO:0000256" key="8">
    <source>
        <dbReference type="ARBA" id="ARBA00022827"/>
    </source>
</evidence>
<name>A0AAD7GQG6_MYCRO</name>
<dbReference type="Proteomes" id="UP001221757">
    <property type="component" value="Unassembled WGS sequence"/>
</dbReference>
<keyword evidence="7" id="KW-0288">FMN</keyword>
<keyword evidence="6" id="KW-0285">Flavoprotein</keyword>
<evidence type="ECO:0000256" key="10">
    <source>
        <dbReference type="ARBA" id="ARBA00022982"/>
    </source>
</evidence>
<dbReference type="PRINTS" id="PR00371">
    <property type="entry name" value="FPNCR"/>
</dbReference>
<evidence type="ECO:0000256" key="11">
    <source>
        <dbReference type="ARBA" id="ARBA00023002"/>
    </source>
</evidence>
<dbReference type="Gene3D" id="3.40.50.970">
    <property type="match status" value="1"/>
</dbReference>
<dbReference type="InterPro" id="IPR003097">
    <property type="entry name" value="CysJ-like_FAD-binding"/>
</dbReference>
<dbReference type="EC" id="1.8.1.2" evidence="4"/>
<dbReference type="Gene3D" id="2.40.30.10">
    <property type="entry name" value="Translation factors"/>
    <property type="match status" value="1"/>
</dbReference>
<dbReference type="Pfam" id="PF00175">
    <property type="entry name" value="NAD_binding_1"/>
    <property type="match status" value="1"/>
</dbReference>
<dbReference type="SUPFAM" id="SSF53323">
    <property type="entry name" value="Pyruvate-ferredoxin oxidoreductase, PFOR, domain III"/>
    <property type="match status" value="1"/>
</dbReference>
<dbReference type="InterPro" id="IPR017938">
    <property type="entry name" value="Riboflavin_synthase-like_b-brl"/>
</dbReference>
<dbReference type="AlphaFoldDB" id="A0AAD7GQG6"/>
<dbReference type="GO" id="GO:0050660">
    <property type="term" value="F:flavin adenine dinucleotide binding"/>
    <property type="evidence" value="ECO:0007669"/>
    <property type="project" value="TreeGrafter"/>
</dbReference>
<dbReference type="InterPro" id="IPR001433">
    <property type="entry name" value="OxRdtase_FAD/NAD-bd"/>
</dbReference>
<dbReference type="EMBL" id="JARKIE010000021">
    <property type="protein sequence ID" value="KAJ7699946.1"/>
    <property type="molecule type" value="Genomic_DNA"/>
</dbReference>
<comment type="pathway">
    <text evidence="3">Sulfur metabolism; hydrogen sulfide biosynthesis; hydrogen sulfide from sulfite (NADPH route): step 1/1.</text>
</comment>
<evidence type="ECO:0000256" key="3">
    <source>
        <dbReference type="ARBA" id="ARBA00004774"/>
    </source>
</evidence>
<dbReference type="InterPro" id="IPR009014">
    <property type="entry name" value="Transketo_C/PFOR_II"/>
</dbReference>
<dbReference type="PANTHER" id="PTHR19384">
    <property type="entry name" value="NITRIC OXIDE SYNTHASE-RELATED"/>
    <property type="match status" value="1"/>
</dbReference>
<dbReference type="Gene3D" id="3.40.920.10">
    <property type="entry name" value="Pyruvate-ferredoxin oxidoreductase, PFOR, domain III"/>
    <property type="match status" value="1"/>
</dbReference>
<evidence type="ECO:0000256" key="14">
    <source>
        <dbReference type="SAM" id="MobiDB-lite"/>
    </source>
</evidence>
<dbReference type="PANTHER" id="PTHR19384:SF109">
    <property type="entry name" value="SULFITE REDUCTASE [NADPH] FLAVOPROTEIN COMPONENT"/>
    <property type="match status" value="1"/>
</dbReference>
<dbReference type="Pfam" id="PF00667">
    <property type="entry name" value="FAD_binding_1"/>
    <property type="match status" value="1"/>
</dbReference>
<evidence type="ECO:0000256" key="5">
    <source>
        <dbReference type="ARBA" id="ARBA00022448"/>
    </source>
</evidence>
<evidence type="ECO:0000313" key="17">
    <source>
        <dbReference type="Proteomes" id="UP001221757"/>
    </source>
</evidence>
<reference evidence="16" key="1">
    <citation type="submission" date="2023-03" db="EMBL/GenBank/DDBJ databases">
        <title>Massive genome expansion in bonnet fungi (Mycena s.s.) driven by repeated elements and novel gene families across ecological guilds.</title>
        <authorList>
            <consortium name="Lawrence Berkeley National Laboratory"/>
            <person name="Harder C.B."/>
            <person name="Miyauchi S."/>
            <person name="Viragh M."/>
            <person name="Kuo A."/>
            <person name="Thoen E."/>
            <person name="Andreopoulos B."/>
            <person name="Lu D."/>
            <person name="Skrede I."/>
            <person name="Drula E."/>
            <person name="Henrissat B."/>
            <person name="Morin E."/>
            <person name="Kohler A."/>
            <person name="Barry K."/>
            <person name="LaButti K."/>
            <person name="Morin E."/>
            <person name="Salamov A."/>
            <person name="Lipzen A."/>
            <person name="Mereny Z."/>
            <person name="Hegedus B."/>
            <person name="Baldrian P."/>
            <person name="Stursova M."/>
            <person name="Weitz H."/>
            <person name="Taylor A."/>
            <person name="Grigoriev I.V."/>
            <person name="Nagy L.G."/>
            <person name="Martin F."/>
            <person name="Kauserud H."/>
        </authorList>
    </citation>
    <scope>NUCLEOTIDE SEQUENCE</scope>
    <source>
        <strain evidence="16">CBHHK067</strain>
    </source>
</reference>